<evidence type="ECO:0000256" key="1">
    <source>
        <dbReference type="ARBA" id="ARBA00022679"/>
    </source>
</evidence>
<accession>A0A3E2UC72</accession>
<dbReference type="EMBL" id="QVER01000001">
    <property type="protein sequence ID" value="RGB93730.1"/>
    <property type="molecule type" value="Genomic_DNA"/>
</dbReference>
<dbReference type="PANTHER" id="PTHR46401">
    <property type="entry name" value="GLYCOSYLTRANSFERASE WBBK-RELATED"/>
    <property type="match status" value="1"/>
</dbReference>
<dbReference type="GO" id="GO:0009103">
    <property type="term" value="P:lipopolysaccharide biosynthetic process"/>
    <property type="evidence" value="ECO:0007669"/>
    <property type="project" value="TreeGrafter"/>
</dbReference>
<dbReference type="CDD" id="cd03801">
    <property type="entry name" value="GT4_PimA-like"/>
    <property type="match status" value="1"/>
</dbReference>
<dbReference type="InterPro" id="IPR001296">
    <property type="entry name" value="Glyco_trans_1"/>
</dbReference>
<dbReference type="Gene3D" id="3.40.50.2000">
    <property type="entry name" value="Glycogen Phosphorylase B"/>
    <property type="match status" value="2"/>
</dbReference>
<dbReference type="GO" id="GO:0016757">
    <property type="term" value="F:glycosyltransferase activity"/>
    <property type="evidence" value="ECO:0007669"/>
    <property type="project" value="InterPro"/>
</dbReference>
<dbReference type="AlphaFoldDB" id="A0A3E2UC72"/>
<dbReference type="RefSeq" id="WP_158402037.1">
    <property type="nucleotide sequence ID" value="NZ_QVER01000001.1"/>
</dbReference>
<comment type="caution">
    <text evidence="4">The sequence shown here is derived from an EMBL/GenBank/DDBJ whole genome shotgun (WGS) entry which is preliminary data.</text>
</comment>
<dbReference type="Pfam" id="PF13439">
    <property type="entry name" value="Glyco_transf_4"/>
    <property type="match status" value="1"/>
</dbReference>
<keyword evidence="1 4" id="KW-0808">Transferase</keyword>
<dbReference type="PANTHER" id="PTHR46401:SF2">
    <property type="entry name" value="GLYCOSYLTRANSFERASE WBBK-RELATED"/>
    <property type="match status" value="1"/>
</dbReference>
<evidence type="ECO:0000313" key="5">
    <source>
        <dbReference type="Proteomes" id="UP000260991"/>
    </source>
</evidence>
<proteinExistence type="predicted"/>
<name>A0A3E2UC72_9FIRM</name>
<protein>
    <submittedName>
        <fullName evidence="4">Glycosyltransferase</fullName>
    </submittedName>
</protein>
<sequence>MDATMRIAMVGHKRVPSREGGIEVVVEELAARMVIHGHTVTCYNRSGHHVSGREYDAEHLDEYRGIRLKHLPTIDRKGLAAVTSSFFGCLAAAFGPYNVVHVHAEGPAMFSWIPRLTGKWVILTIHGLDWARDKWKGSFGSWYIRMGEKTGARCAHEIIVLNHSTQKYFLDTYGRTTHYIPNGVNPAAPVPADIIREKYGLEKDSYILYLGRMVPKKGCHYLVDAFKKLDTDKKLVIAGGSSDTHWYMDELKEQAGGDERVIFTGFVDGQLREELYSNAFLFVLPSDLEGMPLCLLEAMSYGNCVITSDIEECANVIHDNGIVFRKGDVDDLAQKLTYALSHPNTVRMFKWLAAEYVCTRFPWERIVEETLTLYEKK</sequence>
<evidence type="ECO:0000259" key="3">
    <source>
        <dbReference type="Pfam" id="PF13439"/>
    </source>
</evidence>
<dbReference type="InterPro" id="IPR028098">
    <property type="entry name" value="Glyco_trans_4-like_N"/>
</dbReference>
<dbReference type="Pfam" id="PF00534">
    <property type="entry name" value="Glycos_transf_1"/>
    <property type="match status" value="1"/>
</dbReference>
<feature type="domain" description="Glycosyl transferase family 1" evidence="2">
    <location>
        <begin position="194"/>
        <end position="349"/>
    </location>
</feature>
<feature type="domain" description="Glycosyltransferase subfamily 4-like N-terminal" evidence="3">
    <location>
        <begin position="20"/>
        <end position="187"/>
    </location>
</feature>
<evidence type="ECO:0000259" key="2">
    <source>
        <dbReference type="Pfam" id="PF00534"/>
    </source>
</evidence>
<dbReference type="Proteomes" id="UP000260991">
    <property type="component" value="Unassembled WGS sequence"/>
</dbReference>
<reference evidence="4 5" key="1">
    <citation type="submission" date="2018-08" db="EMBL/GenBank/DDBJ databases">
        <title>A genome reference for cultivated species of the human gut microbiota.</title>
        <authorList>
            <person name="Zou Y."/>
            <person name="Xue W."/>
            <person name="Luo G."/>
        </authorList>
    </citation>
    <scope>NUCLEOTIDE SEQUENCE [LARGE SCALE GENOMIC DNA]</scope>
    <source>
        <strain evidence="4 5">AF32-8AC</strain>
    </source>
</reference>
<dbReference type="SUPFAM" id="SSF53756">
    <property type="entry name" value="UDP-Glycosyltransferase/glycogen phosphorylase"/>
    <property type="match status" value="1"/>
</dbReference>
<gene>
    <name evidence="4" type="ORF">DWZ46_00600</name>
</gene>
<organism evidence="4 5">
    <name type="scientific">Faecalibacterium prausnitzii</name>
    <dbReference type="NCBI Taxonomy" id="853"/>
    <lineage>
        <taxon>Bacteria</taxon>
        <taxon>Bacillati</taxon>
        <taxon>Bacillota</taxon>
        <taxon>Clostridia</taxon>
        <taxon>Eubacteriales</taxon>
        <taxon>Oscillospiraceae</taxon>
        <taxon>Faecalibacterium</taxon>
    </lineage>
</organism>
<evidence type="ECO:0000313" key="4">
    <source>
        <dbReference type="EMBL" id="RGB93730.1"/>
    </source>
</evidence>